<dbReference type="Pfam" id="PF26450">
    <property type="entry name" value="DUF8129"/>
    <property type="match status" value="1"/>
</dbReference>
<feature type="region of interest" description="Disordered" evidence="1">
    <location>
        <begin position="61"/>
        <end position="117"/>
    </location>
</feature>
<protein>
    <recommendedName>
        <fullName evidence="2">DUF8129 domain-containing protein</fullName>
    </recommendedName>
</protein>
<reference evidence="3" key="1">
    <citation type="journal article" date="2014" name="Int. J. Syst. Evol. Microbiol.">
        <title>Complete genome sequence of Corynebacterium casei LMG S-19264T (=DSM 44701T), isolated from a smear-ripened cheese.</title>
        <authorList>
            <consortium name="US DOE Joint Genome Institute (JGI-PGF)"/>
            <person name="Walter F."/>
            <person name="Albersmeier A."/>
            <person name="Kalinowski J."/>
            <person name="Ruckert C."/>
        </authorList>
    </citation>
    <scope>NUCLEOTIDE SEQUENCE</scope>
    <source>
        <strain evidence="3">JCM 3276</strain>
    </source>
</reference>
<evidence type="ECO:0000313" key="4">
    <source>
        <dbReference type="Proteomes" id="UP000660680"/>
    </source>
</evidence>
<comment type="caution">
    <text evidence="3">The sequence shown here is derived from an EMBL/GenBank/DDBJ whole genome shotgun (WGS) entry which is preliminary data.</text>
</comment>
<name>A0A918GFM3_9PSEU</name>
<dbReference type="AlphaFoldDB" id="A0A918GFM3"/>
<reference evidence="3" key="2">
    <citation type="submission" date="2020-09" db="EMBL/GenBank/DDBJ databases">
        <authorList>
            <person name="Sun Q."/>
            <person name="Ohkuma M."/>
        </authorList>
    </citation>
    <scope>NUCLEOTIDE SEQUENCE</scope>
    <source>
        <strain evidence="3">JCM 3276</strain>
    </source>
</reference>
<sequence>MSDIDRRDLPLSDYDHLPAGALRDRVRSLTEGEVRQLLDYEQEHAARAPIITALSARLEELAAGATPSSGTHETRPEQPPAPSAGSPVTPATSPEPIHPPPHGVPGSPGKPKGNRAR</sequence>
<evidence type="ECO:0000313" key="3">
    <source>
        <dbReference type="EMBL" id="GGS34619.1"/>
    </source>
</evidence>
<dbReference type="InterPro" id="IPR058442">
    <property type="entry name" value="DUF8129"/>
</dbReference>
<organism evidence="3 4">
    <name type="scientific">Actinokineospora fastidiosa</name>
    <dbReference type="NCBI Taxonomy" id="1816"/>
    <lineage>
        <taxon>Bacteria</taxon>
        <taxon>Bacillati</taxon>
        <taxon>Actinomycetota</taxon>
        <taxon>Actinomycetes</taxon>
        <taxon>Pseudonocardiales</taxon>
        <taxon>Pseudonocardiaceae</taxon>
        <taxon>Actinokineospora</taxon>
    </lineage>
</organism>
<accession>A0A918GFM3</accession>
<feature type="domain" description="DUF8129" evidence="2">
    <location>
        <begin position="7"/>
        <end position="62"/>
    </location>
</feature>
<proteinExistence type="predicted"/>
<dbReference type="RefSeq" id="WP_189211128.1">
    <property type="nucleotide sequence ID" value="NZ_BMRB01000002.1"/>
</dbReference>
<dbReference type="Proteomes" id="UP000660680">
    <property type="component" value="Unassembled WGS sequence"/>
</dbReference>
<evidence type="ECO:0000256" key="1">
    <source>
        <dbReference type="SAM" id="MobiDB-lite"/>
    </source>
</evidence>
<gene>
    <name evidence="3" type="ORF">GCM10010171_31350</name>
</gene>
<keyword evidence="4" id="KW-1185">Reference proteome</keyword>
<evidence type="ECO:0000259" key="2">
    <source>
        <dbReference type="Pfam" id="PF26450"/>
    </source>
</evidence>
<dbReference type="EMBL" id="BMRB01000002">
    <property type="protein sequence ID" value="GGS34619.1"/>
    <property type="molecule type" value="Genomic_DNA"/>
</dbReference>